<dbReference type="OrthoDB" id="76388at2759"/>
<feature type="domain" description="GH18" evidence="13">
    <location>
        <begin position="126"/>
        <end position="543"/>
    </location>
</feature>
<evidence type="ECO:0000313" key="14">
    <source>
        <dbReference type="EMBL" id="TNY23503.1"/>
    </source>
</evidence>
<dbReference type="SUPFAM" id="SSF51445">
    <property type="entry name" value="(Trans)glycosidases"/>
    <property type="match status" value="1"/>
</dbReference>
<dbReference type="STRING" id="5288.A0A5C5G2X6"/>
<gene>
    <name evidence="14" type="ORF">DMC30DRAFT_23128</name>
</gene>
<dbReference type="GO" id="GO:0008843">
    <property type="term" value="F:endochitinase activity"/>
    <property type="evidence" value="ECO:0007669"/>
    <property type="project" value="UniProtKB-EC"/>
</dbReference>
<feature type="region of interest" description="Disordered" evidence="12">
    <location>
        <begin position="1"/>
        <end position="31"/>
    </location>
</feature>
<evidence type="ECO:0000256" key="5">
    <source>
        <dbReference type="ARBA" id="ARBA00022525"/>
    </source>
</evidence>
<dbReference type="SUPFAM" id="SSF54556">
    <property type="entry name" value="Chitinase insertion domain"/>
    <property type="match status" value="1"/>
</dbReference>
<dbReference type="InterPro" id="IPR001579">
    <property type="entry name" value="Glyco_hydro_18_chit_AS"/>
</dbReference>
<proteinExistence type="inferred from homology"/>
<keyword evidence="5" id="KW-0964">Secreted</keyword>
<dbReference type="GO" id="GO:0000272">
    <property type="term" value="P:polysaccharide catabolic process"/>
    <property type="evidence" value="ECO:0007669"/>
    <property type="project" value="UniProtKB-KW"/>
</dbReference>
<keyword evidence="8" id="KW-0119">Carbohydrate metabolism</keyword>
<evidence type="ECO:0000256" key="9">
    <source>
        <dbReference type="ARBA" id="ARBA00023295"/>
    </source>
</evidence>
<dbReference type="CDD" id="cd06548">
    <property type="entry name" value="GH18_chitinase"/>
    <property type="match status" value="1"/>
</dbReference>
<dbReference type="GO" id="GO:0005576">
    <property type="term" value="C:extracellular region"/>
    <property type="evidence" value="ECO:0007669"/>
    <property type="project" value="UniProtKB-SubCell"/>
</dbReference>
<protein>
    <recommendedName>
        <fullName evidence="4">chitinase</fullName>
        <ecNumber evidence="4">3.2.1.14</ecNumber>
    </recommendedName>
</protein>
<evidence type="ECO:0000259" key="13">
    <source>
        <dbReference type="PROSITE" id="PS51910"/>
    </source>
</evidence>
<dbReference type="GO" id="GO:0006032">
    <property type="term" value="P:chitin catabolic process"/>
    <property type="evidence" value="ECO:0007669"/>
    <property type="project" value="UniProtKB-KW"/>
</dbReference>
<comment type="catalytic activity">
    <reaction evidence="1">
        <text>Random endo-hydrolysis of N-acetyl-beta-D-glucosaminide (1-&gt;4)-beta-linkages in chitin and chitodextrins.</text>
        <dbReference type="EC" id="3.2.1.14"/>
    </reaction>
</comment>
<accession>A0A5C5G2X6</accession>
<dbReference type="PANTHER" id="PTHR11177:SF317">
    <property type="entry name" value="CHITINASE 12-RELATED"/>
    <property type="match status" value="1"/>
</dbReference>
<dbReference type="InterPro" id="IPR001223">
    <property type="entry name" value="Glyco_hydro18_cat"/>
</dbReference>
<evidence type="ECO:0000256" key="4">
    <source>
        <dbReference type="ARBA" id="ARBA00012729"/>
    </source>
</evidence>
<evidence type="ECO:0000256" key="12">
    <source>
        <dbReference type="SAM" id="MobiDB-lite"/>
    </source>
</evidence>
<evidence type="ECO:0000256" key="7">
    <source>
        <dbReference type="ARBA" id="ARBA00023024"/>
    </source>
</evidence>
<dbReference type="PROSITE" id="PS51910">
    <property type="entry name" value="GH18_2"/>
    <property type="match status" value="1"/>
</dbReference>
<name>A0A5C5G2X6_9BASI</name>
<keyword evidence="9 11" id="KW-0326">Glycosidase</keyword>
<evidence type="ECO:0000256" key="10">
    <source>
        <dbReference type="ARBA" id="ARBA00023326"/>
    </source>
</evidence>
<dbReference type="FunFam" id="3.20.20.80:FF:000075">
    <property type="entry name" value="Sporulation-specific chitinase"/>
    <property type="match status" value="1"/>
</dbReference>
<keyword evidence="7" id="KW-0146">Chitin degradation</keyword>
<comment type="similarity">
    <text evidence="3">Belongs to the glycosyl hydrolase 18 family. Chitinase class V subfamily.</text>
</comment>
<evidence type="ECO:0000256" key="6">
    <source>
        <dbReference type="ARBA" id="ARBA00022801"/>
    </source>
</evidence>
<dbReference type="Gene3D" id="3.10.50.10">
    <property type="match status" value="1"/>
</dbReference>
<dbReference type="GO" id="GO:0008061">
    <property type="term" value="F:chitin binding"/>
    <property type="evidence" value="ECO:0007669"/>
    <property type="project" value="InterPro"/>
</dbReference>
<dbReference type="Gene3D" id="3.20.20.80">
    <property type="entry name" value="Glycosidases"/>
    <property type="match status" value="2"/>
</dbReference>
<evidence type="ECO:0000256" key="8">
    <source>
        <dbReference type="ARBA" id="ARBA00023277"/>
    </source>
</evidence>
<dbReference type="InterPro" id="IPR050314">
    <property type="entry name" value="Glycosyl_Hydrlase_18"/>
</dbReference>
<evidence type="ECO:0000256" key="2">
    <source>
        <dbReference type="ARBA" id="ARBA00004613"/>
    </source>
</evidence>
<dbReference type="PANTHER" id="PTHR11177">
    <property type="entry name" value="CHITINASE"/>
    <property type="match status" value="1"/>
</dbReference>
<keyword evidence="10" id="KW-0624">Polysaccharide degradation</keyword>
<dbReference type="Pfam" id="PF00704">
    <property type="entry name" value="Glyco_hydro_18"/>
    <property type="match status" value="1"/>
</dbReference>
<evidence type="ECO:0000256" key="1">
    <source>
        <dbReference type="ARBA" id="ARBA00000822"/>
    </source>
</evidence>
<keyword evidence="15" id="KW-1185">Reference proteome</keyword>
<reference evidence="14 15" key="1">
    <citation type="submission" date="2019-03" db="EMBL/GenBank/DDBJ databases">
        <title>Rhodosporidium diobovatum UCD-FST 08-225 genome sequencing, assembly, and annotation.</title>
        <authorList>
            <person name="Fakankun I.U."/>
            <person name="Fristensky B."/>
            <person name="Levin D.B."/>
        </authorList>
    </citation>
    <scope>NUCLEOTIDE SEQUENCE [LARGE SCALE GENOMIC DNA]</scope>
    <source>
        <strain evidence="14 15">UCD-FST 08-225</strain>
    </source>
</reference>
<comment type="caution">
    <text evidence="14">The sequence shown here is derived from an EMBL/GenBank/DDBJ whole genome shotgun (WGS) entry which is preliminary data.</text>
</comment>
<dbReference type="InterPro" id="IPR011583">
    <property type="entry name" value="Chitinase_II/V-like_cat"/>
</dbReference>
<evidence type="ECO:0000256" key="11">
    <source>
        <dbReference type="RuleBase" id="RU000489"/>
    </source>
</evidence>
<dbReference type="EC" id="3.2.1.14" evidence="4"/>
<organism evidence="14 15">
    <name type="scientific">Rhodotorula diobovata</name>
    <dbReference type="NCBI Taxonomy" id="5288"/>
    <lineage>
        <taxon>Eukaryota</taxon>
        <taxon>Fungi</taxon>
        <taxon>Dikarya</taxon>
        <taxon>Basidiomycota</taxon>
        <taxon>Pucciniomycotina</taxon>
        <taxon>Microbotryomycetes</taxon>
        <taxon>Sporidiobolales</taxon>
        <taxon>Sporidiobolaceae</taxon>
        <taxon>Rhodotorula</taxon>
    </lineage>
</organism>
<keyword evidence="6 11" id="KW-0378">Hydrolase</keyword>
<evidence type="ECO:0000313" key="15">
    <source>
        <dbReference type="Proteomes" id="UP000311382"/>
    </source>
</evidence>
<dbReference type="EMBL" id="SOZI01000011">
    <property type="protein sequence ID" value="TNY23503.1"/>
    <property type="molecule type" value="Genomic_DNA"/>
</dbReference>
<feature type="compositionally biased region" description="Basic and acidic residues" evidence="12">
    <location>
        <begin position="8"/>
        <end position="17"/>
    </location>
</feature>
<sequence>MAGAGVGRSEREREGGKGEAPCHQAAPPRPSAVCPRLAHTLLALLSQCMHSQESHPRSHHNHHHPQPSPRPLKRTRLAPLVLISLALALILVLHPPLLHQGTGSTATGPNHAMADTQQPVPRPTGKVSVGYFVNWGIYARGFKPEHIPVDDLTHILYSFAEVKEDGEVKLTDAWSDEQIHYANDSWNDPGGPNLYGNLKQLFLLKQQHRHLKVLLSIGGWTYSLDGRFSRPISTPAGRARFVESAVALVRDYALDGLDIDFEYPKDDAQARDYVALLKGLREGLDALQGELGVRPPHGFELTIAAPCGPSNFETLRVREMDPYLSFWNLMAYDYAGSWDSTAGHHANIFGARPDALSTDRAIRFFTDPARGGVRPDKLVLGIPLYGRSFTNTDGPGTPFQGVGPGSWEAGTYDYKALPLPGARESFDPALVAAGCHDPAKREWVSYDSVESARAKGALARSLEASLCSPLPLRELPGSRIRRPHSPHLHLHLQPTHASTTPHTAEFISVNHLGGAMYWELSGDRPASSGASLVRTVRERMERTEGGMDRRSNWVEYPGSKWENVRKGMSG</sequence>
<dbReference type="SMART" id="SM00636">
    <property type="entry name" value="Glyco_18"/>
    <property type="match status" value="1"/>
</dbReference>
<feature type="compositionally biased region" description="Basic residues" evidence="12">
    <location>
        <begin position="57"/>
        <end position="72"/>
    </location>
</feature>
<feature type="region of interest" description="Disordered" evidence="12">
    <location>
        <begin position="50"/>
        <end position="72"/>
    </location>
</feature>
<feature type="region of interest" description="Disordered" evidence="12">
    <location>
        <begin position="102"/>
        <end position="122"/>
    </location>
</feature>
<dbReference type="InterPro" id="IPR017853">
    <property type="entry name" value="GH"/>
</dbReference>
<dbReference type="AlphaFoldDB" id="A0A5C5G2X6"/>
<dbReference type="PROSITE" id="PS01095">
    <property type="entry name" value="GH18_1"/>
    <property type="match status" value="1"/>
</dbReference>
<dbReference type="InterPro" id="IPR029070">
    <property type="entry name" value="Chitinase_insertion_sf"/>
</dbReference>
<dbReference type="FunFam" id="3.10.50.10:FF:000005">
    <property type="entry name" value="Endochitinase B1"/>
    <property type="match status" value="1"/>
</dbReference>
<comment type="subcellular location">
    <subcellularLocation>
        <location evidence="2">Secreted</location>
    </subcellularLocation>
</comment>
<dbReference type="Proteomes" id="UP000311382">
    <property type="component" value="Unassembled WGS sequence"/>
</dbReference>
<evidence type="ECO:0000256" key="3">
    <source>
        <dbReference type="ARBA" id="ARBA00008682"/>
    </source>
</evidence>